<dbReference type="InterPro" id="IPR038601">
    <property type="entry name" value="MttB-like_sf"/>
</dbReference>
<keyword evidence="3" id="KW-0808">Transferase</keyword>
<comment type="similarity">
    <text evidence="1">Belongs to the trimethylamine methyltransferase family.</text>
</comment>
<dbReference type="EMBL" id="BARW01004268">
    <property type="protein sequence ID" value="GAI61344.1"/>
    <property type="molecule type" value="Genomic_DNA"/>
</dbReference>
<sequence>MALKGFTRNFKPLEVLAEEEIEAIHSGTLEVLWVTGVRVEHERALKLFEKNGCRVDYDNMRVRIPPALVEECLRKAPSSFHCEARDYKKSLMLGNNNFYLGAAPGLQTVDLDTWEPRLATRKENYDSVTVLDALPNLHFFCPYTPFFGFEGVPPCMAMLESQAARIRNSSKFLCVGFANDSEVFAIKMAQALGIEIMGTCALAPPLAMYRDAAES</sequence>
<protein>
    <recommendedName>
        <fullName evidence="5">Trimethylamine methyltransferase</fullName>
    </recommendedName>
</protein>
<evidence type="ECO:0000256" key="1">
    <source>
        <dbReference type="ARBA" id="ARBA00007137"/>
    </source>
</evidence>
<comment type="caution">
    <text evidence="4">The sequence shown here is derived from an EMBL/GenBank/DDBJ whole genome shotgun (WGS) entry which is preliminary data.</text>
</comment>
<proteinExistence type="inferred from homology"/>
<evidence type="ECO:0000256" key="2">
    <source>
        <dbReference type="ARBA" id="ARBA00022603"/>
    </source>
</evidence>
<evidence type="ECO:0000256" key="3">
    <source>
        <dbReference type="ARBA" id="ARBA00022679"/>
    </source>
</evidence>
<dbReference type="GO" id="GO:0015948">
    <property type="term" value="P:methanogenesis"/>
    <property type="evidence" value="ECO:0007669"/>
    <property type="project" value="InterPro"/>
</dbReference>
<dbReference type="InterPro" id="IPR010426">
    <property type="entry name" value="MTTB_MeTrfase"/>
</dbReference>
<accession>X1S0M7</accession>
<dbReference type="AlphaFoldDB" id="X1S0M7"/>
<dbReference type="GO" id="GO:0032259">
    <property type="term" value="P:methylation"/>
    <property type="evidence" value="ECO:0007669"/>
    <property type="project" value="UniProtKB-KW"/>
</dbReference>
<keyword evidence="2" id="KW-0489">Methyltransferase</keyword>
<dbReference type="GO" id="GO:0008168">
    <property type="term" value="F:methyltransferase activity"/>
    <property type="evidence" value="ECO:0007669"/>
    <property type="project" value="UniProtKB-KW"/>
</dbReference>
<organism evidence="4">
    <name type="scientific">marine sediment metagenome</name>
    <dbReference type="NCBI Taxonomy" id="412755"/>
    <lineage>
        <taxon>unclassified sequences</taxon>
        <taxon>metagenomes</taxon>
        <taxon>ecological metagenomes</taxon>
    </lineage>
</organism>
<evidence type="ECO:0000313" key="4">
    <source>
        <dbReference type="EMBL" id="GAI61344.1"/>
    </source>
</evidence>
<name>X1S0M7_9ZZZZ</name>
<feature type="non-terminal residue" evidence="4">
    <location>
        <position position="215"/>
    </location>
</feature>
<dbReference type="Pfam" id="PF06253">
    <property type="entry name" value="MTTB"/>
    <property type="match status" value="1"/>
</dbReference>
<gene>
    <name evidence="4" type="ORF">S12H4_10135</name>
</gene>
<evidence type="ECO:0008006" key="5">
    <source>
        <dbReference type="Google" id="ProtNLM"/>
    </source>
</evidence>
<reference evidence="4" key="1">
    <citation type="journal article" date="2014" name="Front. Microbiol.">
        <title>High frequency of phylogenetically diverse reductive dehalogenase-homologous genes in deep subseafloor sedimentary metagenomes.</title>
        <authorList>
            <person name="Kawai M."/>
            <person name="Futagami T."/>
            <person name="Toyoda A."/>
            <person name="Takaki Y."/>
            <person name="Nishi S."/>
            <person name="Hori S."/>
            <person name="Arai W."/>
            <person name="Tsubouchi T."/>
            <person name="Morono Y."/>
            <person name="Uchiyama I."/>
            <person name="Ito T."/>
            <person name="Fujiyama A."/>
            <person name="Inagaki F."/>
            <person name="Takami H."/>
        </authorList>
    </citation>
    <scope>NUCLEOTIDE SEQUENCE</scope>
    <source>
        <strain evidence="4">Expedition CK06-06</strain>
    </source>
</reference>
<dbReference type="Gene3D" id="3.20.20.480">
    <property type="entry name" value="Trimethylamine methyltransferase-like"/>
    <property type="match status" value="1"/>
</dbReference>